<dbReference type="GO" id="GO:0006085">
    <property type="term" value="P:acetyl-CoA biosynthetic process"/>
    <property type="evidence" value="ECO:0007669"/>
    <property type="project" value="UniProtKB-UniRule"/>
</dbReference>
<dbReference type="InterPro" id="IPR023865">
    <property type="entry name" value="Aliphatic_acid_kinase_CS"/>
</dbReference>
<evidence type="ECO:0000256" key="3">
    <source>
        <dbReference type="ARBA" id="ARBA00022741"/>
    </source>
</evidence>
<evidence type="ECO:0000313" key="8">
    <source>
        <dbReference type="EMBL" id="QCD35842.1"/>
    </source>
</evidence>
<evidence type="ECO:0000256" key="4">
    <source>
        <dbReference type="ARBA" id="ARBA00022777"/>
    </source>
</evidence>
<keyword evidence="6" id="KW-0479">Metal-binding</keyword>
<dbReference type="RefSeq" id="WP_136410481.1">
    <property type="nucleotide sequence ID" value="NZ_CP039393.1"/>
</dbReference>
<dbReference type="OrthoDB" id="9802453at2"/>
<comment type="cofactor">
    <cofactor evidence="6">
        <name>Mg(2+)</name>
        <dbReference type="ChEBI" id="CHEBI:18420"/>
    </cofactor>
    <cofactor evidence="6">
        <name>Mn(2+)</name>
        <dbReference type="ChEBI" id="CHEBI:29035"/>
    </cofactor>
    <text evidence="6">Mg(2+). Can also accept Mn(2+).</text>
</comment>
<evidence type="ECO:0000256" key="5">
    <source>
        <dbReference type="ARBA" id="ARBA00022840"/>
    </source>
</evidence>
<dbReference type="GO" id="GO:0008776">
    <property type="term" value="F:acetate kinase activity"/>
    <property type="evidence" value="ECO:0007669"/>
    <property type="project" value="UniProtKB-UniRule"/>
</dbReference>
<keyword evidence="3 6" id="KW-0547">Nucleotide-binding</keyword>
<feature type="binding site" evidence="6">
    <location>
        <begin position="208"/>
        <end position="212"/>
    </location>
    <ligand>
        <name>ATP</name>
        <dbReference type="ChEBI" id="CHEBI:30616"/>
    </ligand>
</feature>
<sequence>MNILVLNCGSSSVKYKLINVDDKKTLAEGGVEKIGIPGSFLKFRLPDGSKKVIEEVIPDHRKAIMDILNILTDPTYGCISSFKEIDAVGHRVVHGGEKFNKSVLINDEVIEKIKECYDVAPLHNPVNMAGIDAITELMPGVPQVAVFDTAFHQTMPAEAYMYALPYEIYTKYSVRRFGFHGTSHRYVARRVCDFLGVPYENQRIITCHIGNGGSITAVKDGKSIDTSMGLTPVEGLMMGTRVGDVDPGALTFIMDKEHLDTKQLSNLINKKSGVLGISGISSDMRDIDAAIAEGNERAKLALDMYIYRIIKYIGAYTAVLNGVDIIVFTGGVGENQQPLRKAVCEHLSYLGVKIDDAVNASSRGEEKVISAADSKVKVVVIPTDEELMIARDTEAIVNGRQPE</sequence>
<feature type="binding site" evidence="6">
    <location>
        <position position="14"/>
    </location>
    <ligand>
        <name>ATP</name>
        <dbReference type="ChEBI" id="CHEBI:30616"/>
    </ligand>
</feature>
<proteinExistence type="inferred from homology"/>
<dbReference type="PROSITE" id="PS01075">
    <property type="entry name" value="ACETATE_KINASE_1"/>
    <property type="match status" value="1"/>
</dbReference>
<feature type="binding site" evidence="6">
    <location>
        <begin position="331"/>
        <end position="335"/>
    </location>
    <ligand>
        <name>ATP</name>
        <dbReference type="ChEBI" id="CHEBI:30616"/>
    </ligand>
</feature>
<reference evidence="8 9" key="1">
    <citation type="submission" date="2019-02" db="EMBL/GenBank/DDBJ databases">
        <title>Isolation and identification of novel species under the genus Muribaculum.</title>
        <authorList>
            <person name="Miyake S."/>
            <person name="Ding Y."/>
            <person name="Low A."/>
            <person name="Soh M."/>
            <person name="Seedorf H."/>
        </authorList>
    </citation>
    <scope>NUCLEOTIDE SEQUENCE [LARGE SCALE GENOMIC DNA]</scope>
    <source>
        <strain evidence="8 9">TLL-A4</strain>
    </source>
</reference>
<dbReference type="EMBL" id="CP039393">
    <property type="protein sequence ID" value="QCD35842.1"/>
    <property type="molecule type" value="Genomic_DNA"/>
</dbReference>
<comment type="function">
    <text evidence="6">Catalyzes the formation of acetyl phosphate from acetate and ATP. Can also catalyze the reverse reaction.</text>
</comment>
<name>A0A4P7VJ89_9BACT</name>
<feature type="binding site" evidence="6">
    <location>
        <position position="385"/>
    </location>
    <ligand>
        <name>Mg(2+)</name>
        <dbReference type="ChEBI" id="CHEBI:18420"/>
    </ligand>
</feature>
<evidence type="ECO:0000256" key="6">
    <source>
        <dbReference type="HAMAP-Rule" id="MF_00020"/>
    </source>
</evidence>
<dbReference type="GO" id="GO:0005524">
    <property type="term" value="F:ATP binding"/>
    <property type="evidence" value="ECO:0007669"/>
    <property type="project" value="UniProtKB-KW"/>
</dbReference>
<feature type="binding site" evidence="6">
    <location>
        <position position="91"/>
    </location>
    <ligand>
        <name>substrate</name>
    </ligand>
</feature>
<dbReference type="InterPro" id="IPR000890">
    <property type="entry name" value="Aliphatic_acid_kin_short-chain"/>
</dbReference>
<comment type="subunit">
    <text evidence="6">Homodimer.</text>
</comment>
<comment type="subcellular location">
    <subcellularLocation>
        <location evidence="6">Cytoplasm</location>
    </subcellularLocation>
</comment>
<protein>
    <recommendedName>
        <fullName evidence="6">Acetate kinase</fullName>
        <ecNumber evidence="6">2.7.2.1</ecNumber>
    </recommendedName>
    <alternativeName>
        <fullName evidence="6">Acetokinase</fullName>
    </alternativeName>
</protein>
<dbReference type="InterPro" id="IPR004372">
    <property type="entry name" value="Ac/propionate_kinase"/>
</dbReference>
<dbReference type="PIRSF" id="PIRSF000722">
    <property type="entry name" value="Acetate_prop_kin"/>
    <property type="match status" value="1"/>
</dbReference>
<dbReference type="UniPathway" id="UPA00340">
    <property type="reaction ID" value="UER00458"/>
</dbReference>
<dbReference type="GO" id="GO:0000287">
    <property type="term" value="F:magnesium ion binding"/>
    <property type="evidence" value="ECO:0007669"/>
    <property type="project" value="UniProtKB-UniRule"/>
</dbReference>
<comment type="pathway">
    <text evidence="6">Metabolic intermediate biosynthesis; acetyl-CoA biosynthesis; acetyl-CoA from acetate: step 1/2.</text>
</comment>
<dbReference type="CDD" id="cd24010">
    <property type="entry name" value="ASKHA_NBD_AcK_PK"/>
    <property type="match status" value="1"/>
</dbReference>
<dbReference type="AlphaFoldDB" id="A0A4P7VJ89"/>
<keyword evidence="2 6" id="KW-0808">Transferase</keyword>
<dbReference type="NCBIfam" id="TIGR00016">
    <property type="entry name" value="ackA"/>
    <property type="match status" value="1"/>
</dbReference>
<evidence type="ECO:0000313" key="9">
    <source>
        <dbReference type="Proteomes" id="UP000297031"/>
    </source>
</evidence>
<dbReference type="GO" id="GO:0005737">
    <property type="term" value="C:cytoplasm"/>
    <property type="evidence" value="ECO:0007669"/>
    <property type="project" value="UniProtKB-SubCell"/>
</dbReference>
<comment type="catalytic activity">
    <reaction evidence="6">
        <text>acetate + ATP = acetyl phosphate + ADP</text>
        <dbReference type="Rhea" id="RHEA:11352"/>
        <dbReference type="ChEBI" id="CHEBI:22191"/>
        <dbReference type="ChEBI" id="CHEBI:30089"/>
        <dbReference type="ChEBI" id="CHEBI:30616"/>
        <dbReference type="ChEBI" id="CHEBI:456216"/>
        <dbReference type="EC" id="2.7.2.1"/>
    </reaction>
</comment>
<dbReference type="PANTHER" id="PTHR21060">
    <property type="entry name" value="ACETATE KINASE"/>
    <property type="match status" value="1"/>
</dbReference>
<keyword evidence="9" id="KW-1185">Reference proteome</keyword>
<dbReference type="InterPro" id="IPR043129">
    <property type="entry name" value="ATPase_NBD"/>
</dbReference>
<gene>
    <name evidence="6" type="primary">ackA</name>
    <name evidence="8" type="ORF">E7746_08085</name>
</gene>
<dbReference type="GO" id="GO:0006083">
    <property type="term" value="P:acetate metabolic process"/>
    <property type="evidence" value="ECO:0007669"/>
    <property type="project" value="TreeGrafter"/>
</dbReference>
<dbReference type="EC" id="2.7.2.1" evidence="6"/>
<feature type="active site" description="Proton donor/acceptor" evidence="6">
    <location>
        <position position="148"/>
    </location>
</feature>
<feature type="site" description="Transition state stabilizer" evidence="6">
    <location>
        <position position="241"/>
    </location>
</feature>
<keyword evidence="5 6" id="KW-0067">ATP-binding</keyword>
<keyword evidence="4 6" id="KW-0418">Kinase</keyword>
<dbReference type="PROSITE" id="PS01076">
    <property type="entry name" value="ACETATE_KINASE_2"/>
    <property type="match status" value="1"/>
</dbReference>
<dbReference type="SUPFAM" id="SSF53067">
    <property type="entry name" value="Actin-like ATPase domain"/>
    <property type="match status" value="2"/>
</dbReference>
<dbReference type="PRINTS" id="PR00471">
    <property type="entry name" value="ACETATEKNASE"/>
</dbReference>
<feature type="binding site" evidence="6">
    <location>
        <position position="7"/>
    </location>
    <ligand>
        <name>Mg(2+)</name>
        <dbReference type="ChEBI" id="CHEBI:18420"/>
    </ligand>
</feature>
<evidence type="ECO:0000256" key="1">
    <source>
        <dbReference type="ARBA" id="ARBA00008748"/>
    </source>
</evidence>
<dbReference type="PANTHER" id="PTHR21060:SF15">
    <property type="entry name" value="ACETATE KINASE-RELATED"/>
    <property type="match status" value="1"/>
</dbReference>
<accession>A0A4P7VJ89</accession>
<dbReference type="Proteomes" id="UP000297031">
    <property type="component" value="Chromosome"/>
</dbReference>
<dbReference type="Gene3D" id="3.30.420.40">
    <property type="match status" value="2"/>
</dbReference>
<dbReference type="HAMAP" id="MF_00020">
    <property type="entry name" value="Acetate_kinase"/>
    <property type="match status" value="1"/>
</dbReference>
<feature type="site" description="Transition state stabilizer" evidence="6">
    <location>
        <position position="180"/>
    </location>
</feature>
<dbReference type="KEGG" id="mgod:E7746_08085"/>
<keyword evidence="6" id="KW-0460">Magnesium</keyword>
<keyword evidence="6" id="KW-0963">Cytoplasm</keyword>
<dbReference type="Pfam" id="PF00871">
    <property type="entry name" value="Acetate_kinase"/>
    <property type="match status" value="1"/>
</dbReference>
<comment type="similarity">
    <text evidence="1 6 7">Belongs to the acetokinase family.</text>
</comment>
<organism evidence="8 9">
    <name type="scientific">Muribaculum gordoncarteri</name>
    <dbReference type="NCBI Taxonomy" id="2530390"/>
    <lineage>
        <taxon>Bacteria</taxon>
        <taxon>Pseudomonadati</taxon>
        <taxon>Bacteroidota</taxon>
        <taxon>Bacteroidia</taxon>
        <taxon>Bacteroidales</taxon>
        <taxon>Muribaculaceae</taxon>
        <taxon>Muribaculum</taxon>
    </lineage>
</organism>
<evidence type="ECO:0000256" key="7">
    <source>
        <dbReference type="RuleBase" id="RU003835"/>
    </source>
</evidence>
<feature type="binding site" evidence="6">
    <location>
        <begin position="283"/>
        <end position="285"/>
    </location>
    <ligand>
        <name>ATP</name>
        <dbReference type="ChEBI" id="CHEBI:30616"/>
    </ligand>
</feature>
<evidence type="ECO:0000256" key="2">
    <source>
        <dbReference type="ARBA" id="ARBA00022679"/>
    </source>
</evidence>